<dbReference type="KEGG" id="fki:FK004_09520"/>
<dbReference type="InterPro" id="IPR051045">
    <property type="entry name" value="TonB-dependent_transducer"/>
</dbReference>
<dbReference type="GO" id="GO:0098797">
    <property type="term" value="C:plasma membrane protein complex"/>
    <property type="evidence" value="ECO:0007669"/>
    <property type="project" value="TreeGrafter"/>
</dbReference>
<keyword evidence="1" id="KW-1133">Transmembrane helix</keyword>
<dbReference type="Gene3D" id="3.30.1150.10">
    <property type="match status" value="1"/>
</dbReference>
<organism evidence="3 4">
    <name type="scientific">Flavobacterium kingsejongi</name>
    <dbReference type="NCBI Taxonomy" id="1678728"/>
    <lineage>
        <taxon>Bacteria</taxon>
        <taxon>Pseudomonadati</taxon>
        <taxon>Bacteroidota</taxon>
        <taxon>Flavobacteriia</taxon>
        <taxon>Flavobacteriales</taxon>
        <taxon>Flavobacteriaceae</taxon>
        <taxon>Flavobacterium</taxon>
    </lineage>
</organism>
<dbReference type="EMBL" id="CP020919">
    <property type="protein sequence ID" value="AWG25456.1"/>
    <property type="molecule type" value="Genomic_DNA"/>
</dbReference>
<keyword evidence="1" id="KW-0472">Membrane</keyword>
<dbReference type="GO" id="GO:0055085">
    <property type="term" value="P:transmembrane transport"/>
    <property type="evidence" value="ECO:0007669"/>
    <property type="project" value="InterPro"/>
</dbReference>
<proteinExistence type="predicted"/>
<dbReference type="AlphaFoldDB" id="A0A2S1LP95"/>
<dbReference type="InterPro" id="IPR037682">
    <property type="entry name" value="TonB_C"/>
</dbReference>
<dbReference type="RefSeq" id="WP_108737049.1">
    <property type="nucleotide sequence ID" value="NZ_CP020919.1"/>
</dbReference>
<dbReference type="Pfam" id="PF03544">
    <property type="entry name" value="TonB_C"/>
    <property type="match status" value="1"/>
</dbReference>
<evidence type="ECO:0000256" key="1">
    <source>
        <dbReference type="SAM" id="Phobius"/>
    </source>
</evidence>
<dbReference type="GO" id="GO:0031992">
    <property type="term" value="F:energy transducer activity"/>
    <property type="evidence" value="ECO:0007669"/>
    <property type="project" value="TreeGrafter"/>
</dbReference>
<dbReference type="Proteomes" id="UP000244677">
    <property type="component" value="Chromosome"/>
</dbReference>
<sequence length="282" mass="30389">MSNLTIFKTNWNDLVFEGRNKSYGAYQLRNENDRTTIKAFLLGTCLIAAFISIPVISNYMKEAIVIPTNRTIDDVLVVTDFQKIYNPPAPTEPVAAPKAVAPKAIQTQTSYVAPVVTNTTEIVKELPTVAVLETTKAGSTDVIGSENGSVVLGRAGEGNGPEVLGATTGTGDTEGTIYNTAAVEKMPTYPGGIKQFLSEVGRKFKVPSSAEEKVTTARVYVNFVVERDGSISNIQVIKDPGYGLGQEAIRVLRSIKTKWTPGMQNGKAVRTAYNLPITVNVQ</sequence>
<name>A0A2S1LP95_9FLAO</name>
<evidence type="ECO:0000313" key="4">
    <source>
        <dbReference type="Proteomes" id="UP000244677"/>
    </source>
</evidence>
<protein>
    <recommendedName>
        <fullName evidence="2">TonB C-terminal domain-containing protein</fullName>
    </recommendedName>
</protein>
<keyword evidence="1" id="KW-0812">Transmembrane</keyword>
<evidence type="ECO:0000313" key="3">
    <source>
        <dbReference type="EMBL" id="AWG25456.1"/>
    </source>
</evidence>
<dbReference type="SUPFAM" id="SSF74653">
    <property type="entry name" value="TolA/TonB C-terminal domain"/>
    <property type="match status" value="1"/>
</dbReference>
<gene>
    <name evidence="3" type="ORF">FK004_09520</name>
</gene>
<keyword evidence="4" id="KW-1185">Reference proteome</keyword>
<dbReference type="OrthoDB" id="1095452at2"/>
<feature type="transmembrane region" description="Helical" evidence="1">
    <location>
        <begin position="39"/>
        <end position="60"/>
    </location>
</feature>
<dbReference type="PANTHER" id="PTHR33446">
    <property type="entry name" value="PROTEIN TONB-RELATED"/>
    <property type="match status" value="1"/>
</dbReference>
<reference evidence="3 4" key="1">
    <citation type="submission" date="2017-04" db="EMBL/GenBank/DDBJ databases">
        <title>Complete genome sequence of Flavobacterium kingsejong AJ004.</title>
        <authorList>
            <person name="Lee P.C."/>
        </authorList>
    </citation>
    <scope>NUCLEOTIDE SEQUENCE [LARGE SCALE GENOMIC DNA]</scope>
    <source>
        <strain evidence="3 4">AJ004</strain>
    </source>
</reference>
<accession>A0A2S1LP95</accession>
<dbReference type="PANTHER" id="PTHR33446:SF2">
    <property type="entry name" value="PROTEIN TONB"/>
    <property type="match status" value="1"/>
</dbReference>
<feature type="domain" description="TonB C-terminal" evidence="2">
    <location>
        <begin position="207"/>
        <end position="277"/>
    </location>
</feature>
<evidence type="ECO:0000259" key="2">
    <source>
        <dbReference type="Pfam" id="PF03544"/>
    </source>
</evidence>